<comment type="caution">
    <text evidence="2">The sequence shown here is derived from an EMBL/GenBank/DDBJ whole genome shotgun (WGS) entry which is preliminary data.</text>
</comment>
<keyword evidence="3" id="KW-1185">Reference proteome</keyword>
<dbReference type="AlphaFoldDB" id="A0AAV1I4Y5"/>
<evidence type="ECO:0000313" key="3">
    <source>
        <dbReference type="Proteomes" id="UP001314263"/>
    </source>
</evidence>
<feature type="compositionally biased region" description="Basic and acidic residues" evidence="1">
    <location>
        <begin position="481"/>
        <end position="502"/>
    </location>
</feature>
<feature type="compositionally biased region" description="Low complexity" evidence="1">
    <location>
        <begin position="434"/>
        <end position="462"/>
    </location>
</feature>
<evidence type="ECO:0000256" key="1">
    <source>
        <dbReference type="SAM" id="MobiDB-lite"/>
    </source>
</evidence>
<protein>
    <submittedName>
        <fullName evidence="2">Uncharacterized protein</fullName>
    </submittedName>
</protein>
<dbReference type="Proteomes" id="UP001314263">
    <property type="component" value="Unassembled WGS sequence"/>
</dbReference>
<reference evidence="2 3" key="1">
    <citation type="submission" date="2023-10" db="EMBL/GenBank/DDBJ databases">
        <authorList>
            <person name="Maclean D."/>
            <person name="Macfadyen A."/>
        </authorList>
    </citation>
    <scope>NUCLEOTIDE SEQUENCE [LARGE SCALE GENOMIC DNA]</scope>
</reference>
<accession>A0AAV1I4Y5</accession>
<sequence length="527" mass="57814">MHFKVSTVLPMPAAEFFVERDSAAFRALVAHSANLGGLDIVEGWLDGDVEVYRFVTKPDMDKFVPKRLQKHFKGGALQYTDIIRYDPATIAEAPYTLGVLSIPPILAERSRIESTLTISEEEPGRTCRQTLQGEVEFRLMGLGHLAERIVADSLRKVYLGIPAIVERWVEFREEVLKLKNGREVLFSGRVDNADVPWITNRIKSVVEAPLKLAPAVPSGEKASLAVHLAEGQPIRAVEKAQGESNADPEIATVAPGEKLQAFSAPAPQQAQHTTGLESRSLAVATGDAEEAKAAVNPQRVDGSLFYDAQEDWDWTEDEASWAGCADTEEAVRADHAAAMDWYRQARLRGEDIHRVSLEEPSSPTSARRTHCTFVGRRFSQGYHKSHATWDKFWEEHKVPKVPGVPHLGARVAHLLRLASKWGAIGSRHPEKKSAAPSGSSPAPEGPSLRSSSGGRSPSSINSDSHEQDIDSMPCNGATECETTKKKAAAERGDKQTQEESGHRTTIAKAFGKLRMSGKQTSRHDRAF</sequence>
<evidence type="ECO:0000313" key="2">
    <source>
        <dbReference type="EMBL" id="CAK0782304.1"/>
    </source>
</evidence>
<feature type="region of interest" description="Disordered" evidence="1">
    <location>
        <begin position="425"/>
        <end position="527"/>
    </location>
</feature>
<dbReference type="EMBL" id="CAUYUE010000007">
    <property type="protein sequence ID" value="CAK0782304.1"/>
    <property type="molecule type" value="Genomic_DNA"/>
</dbReference>
<gene>
    <name evidence="2" type="ORF">CVIRNUC_005625</name>
</gene>
<organism evidence="2 3">
    <name type="scientific">Coccomyxa viridis</name>
    <dbReference type="NCBI Taxonomy" id="1274662"/>
    <lineage>
        <taxon>Eukaryota</taxon>
        <taxon>Viridiplantae</taxon>
        <taxon>Chlorophyta</taxon>
        <taxon>core chlorophytes</taxon>
        <taxon>Trebouxiophyceae</taxon>
        <taxon>Trebouxiophyceae incertae sedis</taxon>
        <taxon>Coccomyxaceae</taxon>
        <taxon>Coccomyxa</taxon>
    </lineage>
</organism>
<name>A0AAV1I4Y5_9CHLO</name>
<proteinExistence type="predicted"/>